<reference evidence="2 4" key="2">
    <citation type="submission" date="2018-08" db="EMBL/GenBank/DDBJ databases">
        <title>Bacillus clarus sp. nov. strain PS00077A.</title>
        <authorList>
            <person name="Mendez Acevedo M."/>
            <person name="Carroll L."/>
            <person name="Mukherjee M."/>
            <person name="Wiedmann M."/>
            <person name="Kovac J."/>
        </authorList>
    </citation>
    <scope>NUCLEOTIDE SEQUENCE [LARGE SCALE GENOMIC DNA]</scope>
    <source>
        <strain evidence="2 4">PS00077A</strain>
    </source>
</reference>
<organism evidence="1 3">
    <name type="scientific">Bacillus clarus</name>
    <dbReference type="NCBI Taxonomy" id="2338372"/>
    <lineage>
        <taxon>Bacteria</taxon>
        <taxon>Bacillati</taxon>
        <taxon>Bacillota</taxon>
        <taxon>Bacilli</taxon>
        <taxon>Bacillales</taxon>
        <taxon>Bacillaceae</taxon>
        <taxon>Bacillus</taxon>
        <taxon>Bacillus cereus group</taxon>
    </lineage>
</organism>
<evidence type="ECO:0000313" key="1">
    <source>
        <dbReference type="EMBL" id="KFN01432.1"/>
    </source>
</evidence>
<name>A0A090YT37_9BACI</name>
<evidence type="ECO:0000313" key="4">
    <source>
        <dbReference type="Proteomes" id="UP000264294"/>
    </source>
</evidence>
<comment type="caution">
    <text evidence="1">The sequence shown here is derived from an EMBL/GenBank/DDBJ whole genome shotgun (WGS) entry which is preliminary data.</text>
</comment>
<dbReference type="PATRIC" id="fig|1405.8.peg.1219"/>
<dbReference type="EMBL" id="JMQC01000008">
    <property type="protein sequence ID" value="KFN01432.1"/>
    <property type="molecule type" value="Genomic_DNA"/>
</dbReference>
<dbReference type="Pfam" id="PF08282">
    <property type="entry name" value="Hydrolase_3"/>
    <property type="match status" value="1"/>
</dbReference>
<dbReference type="Proteomes" id="UP000029389">
    <property type="component" value="Unassembled WGS sequence"/>
</dbReference>
<dbReference type="GO" id="GO:0016791">
    <property type="term" value="F:phosphatase activity"/>
    <property type="evidence" value="ECO:0007669"/>
    <property type="project" value="TreeGrafter"/>
</dbReference>
<dbReference type="InterPro" id="IPR023214">
    <property type="entry name" value="HAD_sf"/>
</dbReference>
<dbReference type="STRING" id="1405.B7492_21510"/>
<dbReference type="NCBIfam" id="TIGR01484">
    <property type="entry name" value="HAD-SF-IIB"/>
    <property type="match status" value="1"/>
</dbReference>
<gene>
    <name evidence="2" type="ORF">D0U04_01305</name>
    <name evidence="1" type="ORF">DJ93_1042</name>
</gene>
<dbReference type="NCBIfam" id="TIGR00099">
    <property type="entry name" value="Cof-subfamily"/>
    <property type="match status" value="1"/>
</dbReference>
<dbReference type="InterPro" id="IPR006379">
    <property type="entry name" value="HAD-SF_hydro_IIB"/>
</dbReference>
<dbReference type="SUPFAM" id="SSF56784">
    <property type="entry name" value="HAD-like"/>
    <property type="match status" value="1"/>
</dbReference>
<dbReference type="Proteomes" id="UP000264294">
    <property type="component" value="Unassembled WGS sequence"/>
</dbReference>
<evidence type="ECO:0000313" key="2">
    <source>
        <dbReference type="EMBL" id="RFT68848.1"/>
    </source>
</evidence>
<dbReference type="PANTHER" id="PTHR10000:SF8">
    <property type="entry name" value="HAD SUPERFAMILY HYDROLASE-LIKE, TYPE 3"/>
    <property type="match status" value="1"/>
</dbReference>
<dbReference type="EMBL" id="QVOD01000001">
    <property type="protein sequence ID" value="RFT68848.1"/>
    <property type="molecule type" value="Genomic_DNA"/>
</dbReference>
<dbReference type="RefSeq" id="WP_042979634.1">
    <property type="nucleotide sequence ID" value="NZ_JMQC01000008.1"/>
</dbReference>
<dbReference type="GO" id="GO:0005829">
    <property type="term" value="C:cytosol"/>
    <property type="evidence" value="ECO:0007669"/>
    <property type="project" value="TreeGrafter"/>
</dbReference>
<evidence type="ECO:0000313" key="3">
    <source>
        <dbReference type="Proteomes" id="UP000029389"/>
    </source>
</evidence>
<dbReference type="Gene3D" id="3.30.1240.10">
    <property type="match status" value="1"/>
</dbReference>
<proteinExistence type="predicted"/>
<dbReference type="FunFam" id="3.30.1240.10:FF:000012">
    <property type="entry name" value="HAD family hydrolase"/>
    <property type="match status" value="1"/>
</dbReference>
<dbReference type="SFLD" id="SFLDS00003">
    <property type="entry name" value="Haloacid_Dehalogenase"/>
    <property type="match status" value="1"/>
</dbReference>
<keyword evidence="1" id="KW-0378">Hydrolase</keyword>
<keyword evidence="4" id="KW-1185">Reference proteome</keyword>
<protein>
    <submittedName>
        <fullName evidence="2">Cof-type HAD-IIB family hydrolase</fullName>
    </submittedName>
    <submittedName>
        <fullName evidence="1">HAD hydrolase, IIB family protein</fullName>
    </submittedName>
</protein>
<dbReference type="SFLD" id="SFLDG01140">
    <property type="entry name" value="C2.B:_Phosphomannomutase_and_P"/>
    <property type="match status" value="1"/>
</dbReference>
<dbReference type="InterPro" id="IPR036412">
    <property type="entry name" value="HAD-like_sf"/>
</dbReference>
<dbReference type="Gene3D" id="3.40.50.1000">
    <property type="entry name" value="HAD superfamily/HAD-like"/>
    <property type="match status" value="1"/>
</dbReference>
<dbReference type="InterPro" id="IPR000150">
    <property type="entry name" value="Cof"/>
</dbReference>
<sequence length="272" mass="30546">MIKMFVSDIDGTMMQHGGIIDEQDIAALRSLADQNVILCFASGRLDNEIADLMKAVDTNFHRISVNGVFVYTHANKQLLSATFDSSILPELLAMTKEEPYFRYVSDEHNYYIEEKTPFIHELEQQVTMTSVEEPNLLQKIDDTIFPNKISVGGTKEELQILQKKIDEKFHGKVSTFISAEQCLDVMPPNISKGSAISVLLQEFQMKPEEIACVGDSYNDIPMFALTPHSFAMAQADDAVKEHAHYVVNAVKDAVTHVLTYNAKENKNTTHSL</sequence>
<reference evidence="1 3" key="1">
    <citation type="submission" date="2014-04" db="EMBL/GenBank/DDBJ databases">
        <authorList>
            <person name="Bishop-Lilly K.A."/>
            <person name="Broomall S.M."/>
            <person name="Chain P.S."/>
            <person name="Chertkov O."/>
            <person name="Coyne S.R."/>
            <person name="Daligault H.E."/>
            <person name="Davenport K.W."/>
            <person name="Erkkila T."/>
            <person name="Frey K.G."/>
            <person name="Gibbons H.S."/>
            <person name="Gu W."/>
            <person name="Jaissle J."/>
            <person name="Johnson S.L."/>
            <person name="Koroleva G.I."/>
            <person name="Ladner J.T."/>
            <person name="Lo C.-C."/>
            <person name="Minogue T.D."/>
            <person name="Munk C."/>
            <person name="Palacios G.F."/>
            <person name="Redden C.L."/>
            <person name="Rosenzweig C.N."/>
            <person name="Scholz M.B."/>
            <person name="Teshima H."/>
            <person name="Xu Y."/>
        </authorList>
    </citation>
    <scope>NUCLEOTIDE SEQUENCE [LARGE SCALE GENOMIC DNA]</scope>
    <source>
        <strain evidence="1 3">BHP</strain>
    </source>
</reference>
<accession>A0A090YT37</accession>
<dbReference type="GO" id="GO:0000287">
    <property type="term" value="F:magnesium ion binding"/>
    <property type="evidence" value="ECO:0007669"/>
    <property type="project" value="TreeGrafter"/>
</dbReference>
<dbReference type="PANTHER" id="PTHR10000">
    <property type="entry name" value="PHOSPHOSERINE PHOSPHATASE"/>
    <property type="match status" value="1"/>
</dbReference>
<dbReference type="AlphaFoldDB" id="A0A090YT37"/>